<reference evidence="5 6" key="1">
    <citation type="journal article" date="2016" name="Mol. Biol. Evol.">
        <title>Comparative Genomics of Early-Diverging Mushroom-Forming Fungi Provides Insights into the Origins of Lignocellulose Decay Capabilities.</title>
        <authorList>
            <person name="Nagy L.G."/>
            <person name="Riley R."/>
            <person name="Tritt A."/>
            <person name="Adam C."/>
            <person name="Daum C."/>
            <person name="Floudas D."/>
            <person name="Sun H."/>
            <person name="Yadav J.S."/>
            <person name="Pangilinan J."/>
            <person name="Larsson K.H."/>
            <person name="Matsuura K."/>
            <person name="Barry K."/>
            <person name="Labutti K."/>
            <person name="Kuo R."/>
            <person name="Ohm R.A."/>
            <person name="Bhattacharya S.S."/>
            <person name="Shirouzu T."/>
            <person name="Yoshinaga Y."/>
            <person name="Martin F.M."/>
            <person name="Grigoriev I.V."/>
            <person name="Hibbett D.S."/>
        </authorList>
    </citation>
    <scope>NUCLEOTIDE SEQUENCE [LARGE SCALE GENOMIC DNA]</scope>
    <source>
        <strain evidence="5 6">93-53</strain>
    </source>
</reference>
<feature type="region of interest" description="Disordered" evidence="2">
    <location>
        <begin position="169"/>
        <end position="194"/>
    </location>
</feature>
<dbReference type="InterPro" id="IPR018466">
    <property type="entry name" value="Kre9/Knh1-like_N"/>
</dbReference>
<dbReference type="STRING" id="1314785.A0A165IG78"/>
<evidence type="ECO:0000313" key="5">
    <source>
        <dbReference type="EMBL" id="KZT13030.1"/>
    </source>
</evidence>
<keyword evidence="1 3" id="KW-0732">Signal</keyword>
<name>A0A165IG78_9APHY</name>
<proteinExistence type="predicted"/>
<evidence type="ECO:0000259" key="4">
    <source>
        <dbReference type="Pfam" id="PF10342"/>
    </source>
</evidence>
<dbReference type="Proteomes" id="UP000076871">
    <property type="component" value="Unassembled WGS sequence"/>
</dbReference>
<feature type="region of interest" description="Disordered" evidence="2">
    <location>
        <begin position="119"/>
        <end position="143"/>
    </location>
</feature>
<feature type="signal peptide" evidence="3">
    <location>
        <begin position="1"/>
        <end position="18"/>
    </location>
</feature>
<gene>
    <name evidence="5" type="ORF">LAESUDRAFT_719340</name>
</gene>
<organism evidence="5 6">
    <name type="scientific">Laetiporus sulphureus 93-53</name>
    <dbReference type="NCBI Taxonomy" id="1314785"/>
    <lineage>
        <taxon>Eukaryota</taxon>
        <taxon>Fungi</taxon>
        <taxon>Dikarya</taxon>
        <taxon>Basidiomycota</taxon>
        <taxon>Agaricomycotina</taxon>
        <taxon>Agaricomycetes</taxon>
        <taxon>Polyporales</taxon>
        <taxon>Laetiporus</taxon>
    </lineage>
</organism>
<dbReference type="InParanoid" id="A0A165IG78"/>
<evidence type="ECO:0000256" key="2">
    <source>
        <dbReference type="SAM" id="MobiDB-lite"/>
    </source>
</evidence>
<protein>
    <recommendedName>
        <fullName evidence="4">Yeast cell wall synthesis Kre9/Knh1-like N-terminal domain-containing protein</fullName>
    </recommendedName>
</protein>
<dbReference type="AlphaFoldDB" id="A0A165IG78"/>
<feature type="domain" description="Yeast cell wall synthesis Kre9/Knh1-like N-terminal" evidence="4">
    <location>
        <begin position="23"/>
        <end position="116"/>
    </location>
</feature>
<evidence type="ECO:0000256" key="3">
    <source>
        <dbReference type="SAM" id="SignalP"/>
    </source>
</evidence>
<dbReference type="PANTHER" id="PTHR35185:SF1">
    <property type="entry name" value="UPF0619 GPI-ANCHORED MEMBRANE PROTEIN C1322.10"/>
    <property type="match status" value="1"/>
</dbReference>
<evidence type="ECO:0000313" key="6">
    <source>
        <dbReference type="Proteomes" id="UP000076871"/>
    </source>
</evidence>
<keyword evidence="6" id="KW-1185">Reference proteome</keyword>
<dbReference type="GeneID" id="63824643"/>
<sequence>MIFARAAVVLTFAASAFAYTVTQPSNSSGWNTSGPNTVKWSTVSTDASNITIVLDNQSETPQYSEVLATDIQGSLGSYTVNPPDGGWKSGTGFRVNLVKSESEETTIYAQSDDFTITESTSSTYSSGSSTATSSTASFSSTGSVSVTSSSSGSSSGSLSGSSASTSSGASASVASSASSGSHTATGSASSTSSSSAAAAGMGVQTGLLSLLALLGVALA</sequence>
<evidence type="ECO:0000256" key="1">
    <source>
        <dbReference type="ARBA" id="ARBA00022729"/>
    </source>
</evidence>
<dbReference type="PANTHER" id="PTHR35185">
    <property type="entry name" value="SERINE/THREONINE-RICH PROTEIN ADG2-RELATED"/>
    <property type="match status" value="1"/>
</dbReference>
<dbReference type="InterPro" id="IPR052479">
    <property type="entry name" value="GPI-anchor_Adhesion_Reg"/>
</dbReference>
<dbReference type="RefSeq" id="XP_040770540.1">
    <property type="nucleotide sequence ID" value="XM_040907614.1"/>
</dbReference>
<feature type="chain" id="PRO_5007859310" description="Yeast cell wall synthesis Kre9/Knh1-like N-terminal domain-containing protein" evidence="3">
    <location>
        <begin position="19"/>
        <end position="219"/>
    </location>
</feature>
<accession>A0A165IG78</accession>
<dbReference type="OrthoDB" id="5316007at2759"/>
<dbReference type="EMBL" id="KV427605">
    <property type="protein sequence ID" value="KZT13030.1"/>
    <property type="molecule type" value="Genomic_DNA"/>
</dbReference>
<dbReference type="Pfam" id="PF10342">
    <property type="entry name" value="Kre9_KNH"/>
    <property type="match status" value="1"/>
</dbReference>